<keyword evidence="2" id="KW-0964">Secreted</keyword>
<dbReference type="InterPro" id="IPR025155">
    <property type="entry name" value="WxxW_domain"/>
</dbReference>
<feature type="compositionally biased region" description="Polar residues" evidence="10">
    <location>
        <begin position="1963"/>
        <end position="1974"/>
    </location>
</feature>
<feature type="compositionally biased region" description="Polar residues" evidence="10">
    <location>
        <begin position="1650"/>
        <end position="1672"/>
    </location>
</feature>
<keyword evidence="6 9" id="KW-1015">Disulfide bond</keyword>
<dbReference type="HOGENOM" id="CLU_000076_3_1_1"/>
<sequence length="4928" mass="510798">GSAGHTTDGGAPMASPTRRVSFVPPVTVFPSLSPLNPAHNGRVCSTWGDFHYKTFDGDVFRFPGLCNYVFSEHCGAAYEDFNVQLRRGLVGSRPVVTRVVIKAQGLVLEASNGSVLVNGQREELPYSRTGLLVEQSGDYVKVSIRLVLTFLWNGEDSALLELDPKYANQTCGLCGDFNGLPAFNEFYAHNARLTPLQFGNLQKLDGPTEQCPDPLPLPASNCTDEEGICHHTLLGPAFAECHALVDTAPYLAACAQDLCRCPTCPCATFVEYSRQCAHAGGQPQNWRRPELCPRTCPVNMQHRECGSPCVDTCSNPQRAQLCEDHCVDGCFCPPGTVLDDVTHSGCLPLGQCPCTHGGRTYSPGASVNTTCSSCTCSGGLWQCQDLPCPGTCSVQGGAHITTYDEKLYDLHGDCSYVLSKKCADGSFTVLAELRKCGLTDNENCLKAVTLSLDGGDTAIRVQADGSVFLNSIYTQLPLSAANITLFTPSSFFIVVHTGLGLQLLVQLVPLMQVFVRLDPAHQGQMCGLCGNFNQNQADDFAALSGVVEATGAAFANTWKAQATCTSARNSFEDPCSLSVENENYARHWCSRLTDPTGSFSRCHSVINPKPFHSNCLFDTCNCERSEDCLCAALSSYVHACAAKGVQLSGWRDGVCTKYMQNCPKSQSYAYVVDACQPTCRGLSEADVTCSVSFVPVDGCTCPTGTFLNDAGACVPARECPCYVHGTVLAPGEVVHDEGAVCSCEGGKLSCLGASLQKSTGCVAPMVYLNCSNSLAGTPGAECLRSCHTLDVGCFSTHCVSGCVCPPGLVSDGSGGCIAEEDCPCVHNEATYKPGDTIRVDCNTCTCRNRRWECSHRLCLGTCVAYGDGHFITFDGERYSFEGSCEYILAQDYCGDDATHGTFRIVTENIPCGTTGTTCSKAIKLFVESYELILQEGAFKAVARGPGGDPPYKIRYMGIFLVIETRGMAVSWDRKTSVFIRLHQDYKGRVCGLCGNFDDHAINDFATRSRSVVGDALEFGNSWKLSPSCPDALAPKDPCTANPFRKSWAQKQCSILHGPTFAACRSQVDSTKYYEACVNDACACDSGGDCECFCTAVAAYAQACHDAGLCVSWRTPDTCPLFCDFYNPHGGCEWHYQPCGAPCLKTCRNPSGHCLVDLPGLEGCYPTCPPSQPFFNEDQMKCVAQCGCYDRDGNYYDVGARVPTAENCQSCNCTPSGIQCAHSLEACTCTYEDRTYGYQDVIYNTTDGLGACLIAICGSNGTIVRKAVACPGTPATTPFTFTTSWVPHSTTSPALPVSTVCVREVCRWSSWYNGHHPEPGLGGGDFETFENLRQRGYQVCPVPADIECRAGQLPDMPLGELGQQVDCDRVRGLMCANSQQSPPLCHDYELRVLCCEYVPCGPSLAPGTSPQPSLSASTEPAVPTPTQTTATEKTTLWVIPSIRSTAALTSQTGSSSGPTTVTSLAPGTTTCQPRCQWTEWFDEDYPKSEQLGGDVESYDKIRAAGGHLCEQPKDIECQAESFPNWPLAQVGQKVHCDVRFGLVCRNWEQEGIFKMCYNYRIRVLCCSADHCRGRATTPPPATSLETATTTTQVLFSTLQSTSSLGVTSTTAVPTLSKGLTSPRYTGTLGTATTGGPTVPAGSTEPTVPGVATSNLPTHSVLPGTTGSSGTWHPSQPPTPAPTTMATSRAHLTGTASSSSKQPLTTSLAPTLSSELFTSQAETSTPRTETTLSRLTETTTSQSTTRCQPKCEWTEWFDVDFPTSGVAGGDMETFENIRAAGGKMCWAPKSIECRAENYPEVSIDQIGQVLTCSLETGLICKNEDQTGRFNMCFNYNVRVLCCDDYSHCPHTAAPTPTSSTQAPRLTSMGATSPTVTASTAIATWSTKSPAVTGSSTLATTQTGPSFSKTTERVSLPSPSAPLPSTASLLPTREQQTSQAPSMPTSPIVTSTPTTSPVVTARVHTTLRTSSSGPTIRTTLPSGPPSPSTGCVPRCTWTDWFDEDYPSSDPDGGDFETFGVIRSAGHTFCEHPWDIECRSEKEPNQPLEALGQVVQCDVSIGLVCRNRDQSGPLWYCHNFHVRLLCCDDSHCASTPTSTGSTATTPTSTGSTATTPTSTGSTATTPMSTRSTATTPTSTGSTVTVPMSTGSMATTPTSTGSTVTVPMSTGSTATTPTSTGSMATTPTSTGSTATTPTSTGSTATTPTSTGSTVTTPTSTGSTVTVPMSTGSTAATPRSTGTTARRSSTPGTAHTVKVLTTTAITTQATSSTATPSSTSSTAQSPKGLTTTATTTVAASSTVTSHPPAGTTGTTLGGTTLIFTEPTTKATMTTPTSSMATASSSQGTAHTPKVLSTTTITTMATTSKATPSHTPATAATPNVLTTMTTTPTVTGSKAIPSSSPGTAPTLPALTSTATTPTATSFTAIPSSSLGTTWTLTAQTTTPTATMSTGRPSSTPETAHISTVLTTTATTTGATGSMATPSSSPGTAYTTKVLTTTTRGFTATPSSSPGTAPTLPGRIGTNTTPTTSGSMVTPSSIPGTTHTPTVLTNTTTTVATGSMVTPSSSPQTTGTPPALATTGTTITATGSTTTPSSAPGTTPISPVLTTTATTPAATSTTVAPSSALGTTHTPPVLSTMATTHGRSQLPESPRMVPTAWTSMATSGATHITEPSTVTSHTPVGTTGTTPHSTPALSSPHTHSRTTESPLSPGKTTPGLTTATSRTTATATTSETRASTLLSSSPTSAPTTPVVSTGCEPQCAWSDWLDYSYPMSGPSGGDLETYSNIRAAGGAVCEQPLGLECRAQAQPGVPLRELGQVVECSLDFGLVCRNRQQVGKFKMCFNYEIRVFCCNYGRCPMATGSTAMPSSTPGTTAILTEPTTTAITTVVTGTTGSTATSSSTPGTTWIFTEPTTTLTTNVATSSTVTPSSTPATAATSELLTTMATKPTATGSKATASTSPGTAPTLPVVLTSTATTPTATSFTAIPSSSLRTTWNLTAQTTAPTATLSTAHASSTPRTTHTSTALTTTATTIQATGSTATLLTSGTAHTSKVLTTMAITTSSTATPSSSPGTASTLTALITTTTTPTTSSYTVTPSSIPGTTHTPTVLTNTTITVATGSMATPSSSPQTTGTPPALATTGTTITATGSTTTPASTPGTTPISPALTTTATTPAATSTTVAPSSALGTTHTPPVLSTTATTHGRSQLPESPRTVPTARTSVATSGTTHITEPSTVTSHTPVGTTGTTPHSTSALSSPHTHSRTTESPLSPGKTTPGLTTATSRTTATTSKTHTSTLLPSSPTSAPTTPVVSTGCEPQCAWSDWLDYSYPMSGPSGGDLETYSNIRAAGGAVCEQPLGLECRAQAQPGVPLRELGQVVECSLDFGLVCRNRQQVGKFKMCFNYEIRVFCCNYGHCPSTPATSSKATPSSTLGSTWILTEPTTTAITTVATGSTTIPSSTPGTTAILTEPTTTAITTVVTATPSSTPGTTGILTEPTTTATITVATGSTAIPSSTPGMTSILTEPTTTTITTVATGSTATPTSTPGTTGILTEPTTTTITTVATRSTATPSSTPGTTGILTEPITTAITTVATGSTAIPSSTPGMTSILTEPTTTAITTVAPGSTATPSSTPGTTGILTEPTTTATITVATGSTAIPSSTPGMTSILTEPTTTAITTVATGSMATPTSTPGTTGILTEPTTTATITVATGSTAIPSSTPGMTSILTEPTTTTITTVATRSTATPSTPGTTGILTEPTTTAITTVATGSTAIPSSTPGMTSILTEPTTTAITTVTTGSTATPSSTPGTTGILTEPTTTTVTTVATKSTAVPSSTPGKTSVLTELTTTAITTTGSTATPSTPGTTGILTEPTTTTITTVATGSTALPSSTPGTTGFLTEPTTTATITVATGSTAIPSSTPGMTSILTAPTTTAITTVTTGSTATPSSTPGKTSILTELTTTAITTVATGSTATPSTPGTTRILTEPTTTAITTVAPGSTAMPSSTPGTTGILTEPTTTTITTVATRSMAMPSSTPGTTGILTEPTTTTITTVATRSTAIPSSTVGTAGTPKVLTTTATRPTATGSTVPSSSTLGTTHTPAVLPSSLPAFSMSTVSSSVLTTLRPTHFPSSHFSTPCFCRAFGQFFSPGEVIYNRTDRAGCQFYAVCNQHCDLDRFQGTCPTSPPPASSTLLPSPSPAPGCDNAIPPRQVNETWTLENCTVARCVGDNHVALLDPKPVANVTCVNKHLPIKVSDPSQPCDFHYECECICSVWGSSHYSTFDGTSYTFEGNCTYVLMREIHARLGNLSLYLDNHYCAASAAAASCSRALRLHYKSMDIVLTVTTVHGKEEDLILFDQIPVSSGFSKNGVLVSVTGTTTMRVDIPALGVSVTFDGHIFQARLPYSLFHNNTEGQCGTCTNNQRDDCLQRDGTTATSCKDMAKTWLVPDSRKDGCWAPTGTPPTASPPAPVSSAPTPSPCPPQPLCDLMLSQVFAQCHDLVPPGPFFNACISDGCQGHPEVPCQSLEAYAALCRARGVCSDWRGATGGLLDLWVPGPLLSPCRNQNPQLEGLAEGCFCPGDQILFSAHTGTCVQDCPCVGPDGLPKSPGQQWISNCQSCVCDEGSMSVQCKPLPCEAQGPSSPCSHPGFVTVTRPRANNPCCPETVCVCNTSTCHQSPPVCPLGQELISTQKEGDCCPTFRCGERGWGGTGVGAIFPGALPCHTCTCLSGDTQDPTVQCWEDACHNTTCPQGFEYKRAAGQCCGECVQTACLTPDGPPVQLNETWVNSRVDNCTVYHCEVESGVYLLTPQPASCPEVSSCRGSLRKTGCCYSCEEDSCQVRVNTTVLWHQGCKTEVNITFCEGSCPGESRYSAEAQAMQHQCTCCQERRVHEETVPLRCPDGSTVLHTYNHVDECGCTPFCVPAPMAPIYPPGFLAQEATAV</sequence>
<reference evidence="14" key="2">
    <citation type="submission" date="2019-01" db="EMBL/GenBank/DDBJ databases">
        <authorList>
            <person name="Graves T."/>
            <person name="Eichler E.E."/>
            <person name="Wilson R.K."/>
        </authorList>
    </citation>
    <scope>NUCLEOTIDE SEQUENCE [LARGE SCALE GENOMIC DNA]</scope>
    <source>
        <strain evidence="14">17573</strain>
    </source>
</reference>
<evidence type="ECO:0000313" key="15">
    <source>
        <dbReference type="Proteomes" id="UP000006718"/>
    </source>
</evidence>
<dbReference type="SMART" id="SM00041">
    <property type="entry name" value="CT"/>
    <property type="match status" value="1"/>
</dbReference>
<dbReference type="InterPro" id="IPR006207">
    <property type="entry name" value="Cys_knot_C"/>
</dbReference>
<evidence type="ECO:0000256" key="5">
    <source>
        <dbReference type="ARBA" id="ARBA00023008"/>
    </source>
</evidence>
<dbReference type="Proteomes" id="UP000006718">
    <property type="component" value="Chromosome 14"/>
</dbReference>
<dbReference type="FunFam" id="2.10.25.10:FF:000674">
    <property type="entry name" value="Mucin-2"/>
    <property type="match status" value="1"/>
</dbReference>
<feature type="domain" description="VWFD" evidence="13">
    <location>
        <begin position="860"/>
        <end position="1029"/>
    </location>
</feature>
<feature type="domain" description="VWFD" evidence="13">
    <location>
        <begin position="390"/>
        <end position="565"/>
    </location>
</feature>
<feature type="compositionally biased region" description="Low complexity" evidence="10">
    <location>
        <begin position="2667"/>
        <end position="2687"/>
    </location>
</feature>
<keyword evidence="15" id="KW-1185">Reference proteome</keyword>
<feature type="compositionally biased region" description="Low complexity" evidence="10">
    <location>
        <begin position="3267"/>
        <end position="3302"/>
    </location>
</feature>
<feature type="disulfide bond" evidence="9">
    <location>
        <begin position="4847"/>
        <end position="4901"/>
    </location>
</feature>
<dbReference type="InterPro" id="IPR050780">
    <property type="entry name" value="Mucin_vWF_Thrombospondin_sf"/>
</dbReference>
<name>F7CZT4_MACMU</name>
<feature type="compositionally biased region" description="Low complexity" evidence="10">
    <location>
        <begin position="3113"/>
        <end position="3179"/>
    </location>
</feature>
<comment type="subunit">
    <text evidence="8">Homomultimer; disulfide-linked. The N- and C-terminus mediate their assembly into higher order structures to form filaments. The CTCK domains of two polypeptides associate in the endoplasmic reticulum to generate intermolecularly disulfide-bonded dimers. These dimers progress to the Golgi apparatus, which is a more acidic environment than the endoplasmic reticulum. Under acidic conditions, the N-termini form non-covalent intermolecular interactions that juxtapose assemblies from different CTCK-linked dimers to produce long, disulfide-linked polymers that remain highly compact until secretion.</text>
</comment>
<dbReference type="Ensembl" id="ENSMMUT00000014766.4">
    <property type="protein sequence ID" value="ENSMMUP00000013834.4"/>
    <property type="gene ID" value="ENSMMUG00000010544.4"/>
</dbReference>
<accession>F7CZT4</accession>
<reference evidence="14" key="3">
    <citation type="submission" date="2025-08" db="UniProtKB">
        <authorList>
            <consortium name="Ensembl"/>
        </authorList>
    </citation>
    <scope>IDENTIFICATION</scope>
    <source>
        <strain evidence="14">17573</strain>
    </source>
</reference>
<feature type="region of interest" description="Disordered" evidence="10">
    <location>
        <begin position="3081"/>
        <end position="3101"/>
    </location>
</feature>
<feature type="region of interest" description="Disordered" evidence="10">
    <location>
        <begin position="2520"/>
        <end position="2542"/>
    </location>
</feature>
<feature type="compositionally biased region" description="Low complexity" evidence="10">
    <location>
        <begin position="1624"/>
        <end position="1642"/>
    </location>
</feature>
<reference evidence="14" key="4">
    <citation type="submission" date="2025-09" db="UniProtKB">
        <authorList>
            <consortium name="Ensembl"/>
        </authorList>
    </citation>
    <scope>IDENTIFICATION</scope>
    <source>
        <strain evidence="14">17573</strain>
    </source>
</reference>
<dbReference type="PROSITE" id="PS01225">
    <property type="entry name" value="CTCK_2"/>
    <property type="match status" value="1"/>
</dbReference>
<reference evidence="15" key="1">
    <citation type="journal article" date="2007" name="Science">
        <title>Evolutionary and biomedical insights from the rhesus macaque genome.</title>
        <authorList>
            <person name="Gibbs R.A."/>
            <person name="Rogers J."/>
            <person name="Katze M.G."/>
            <person name="Bumgarner R."/>
            <person name="Weinstock G.M."/>
            <person name="Mardis E.R."/>
            <person name="Remington K.A."/>
            <person name="Strausberg R.L."/>
            <person name="Venter J.C."/>
            <person name="Wilson R.K."/>
            <person name="Batzer M.A."/>
            <person name="Bustamante C.D."/>
            <person name="Eichler E.E."/>
            <person name="Hahn M.W."/>
            <person name="Hardison R.C."/>
            <person name="Makova K.D."/>
            <person name="Miller W."/>
            <person name="Milosavljevic A."/>
            <person name="Palermo R.E."/>
            <person name="Siepel A."/>
            <person name="Sikela J.M."/>
            <person name="Attaway T."/>
            <person name="Bell S."/>
            <person name="Bernard K.E."/>
            <person name="Buhay C.J."/>
            <person name="Chandrabose M.N."/>
            <person name="Dao M."/>
            <person name="Davis C."/>
            <person name="Delehaunty K.D."/>
            <person name="Ding Y."/>
            <person name="Dinh H.H."/>
            <person name="Dugan-Rocha S."/>
            <person name="Fulton L.A."/>
            <person name="Gabisi R.A."/>
            <person name="Garner T.T."/>
            <person name="Godfrey J."/>
            <person name="Hawes A.C."/>
            <person name="Hernandez J."/>
            <person name="Hines S."/>
            <person name="Holder M."/>
            <person name="Hume J."/>
            <person name="Jhangiani S.N."/>
            <person name="Joshi V."/>
            <person name="Khan Z.M."/>
            <person name="Kirkness E.F."/>
            <person name="Cree A."/>
            <person name="Fowler R.G."/>
            <person name="Lee S."/>
            <person name="Lewis L.R."/>
            <person name="Li Z."/>
            <person name="Liu Y.-S."/>
            <person name="Moore S.M."/>
            <person name="Muzny D."/>
            <person name="Nazareth L.V."/>
            <person name="Ngo D.N."/>
            <person name="Okwuonu G.O."/>
            <person name="Pai G."/>
            <person name="Parker D."/>
            <person name="Paul H.A."/>
            <person name="Pfannkoch C."/>
            <person name="Pohl C.S."/>
            <person name="Rogers Y.-H.C."/>
            <person name="Ruiz S.J."/>
            <person name="Sabo A."/>
            <person name="Santibanez J."/>
            <person name="Schneider B.W."/>
            <person name="Smith S.M."/>
            <person name="Sodergren E."/>
            <person name="Svatek A.F."/>
            <person name="Utterback T.R."/>
            <person name="Vattathil S."/>
            <person name="Warren W."/>
            <person name="White C.S."/>
            <person name="Chinwalla A.T."/>
            <person name="Feng Y."/>
            <person name="Halpern A.L."/>
            <person name="Hillier L.W."/>
            <person name="Huang X."/>
            <person name="Minx P."/>
            <person name="Nelson J.O."/>
            <person name="Pepin K.H."/>
            <person name="Qin X."/>
            <person name="Sutton G.G."/>
            <person name="Venter E."/>
            <person name="Walenz B.P."/>
            <person name="Wallis J.W."/>
            <person name="Worley K.C."/>
            <person name="Yang S.-P."/>
            <person name="Jones S.M."/>
            <person name="Marra M.A."/>
            <person name="Rocchi M."/>
            <person name="Schein J.E."/>
            <person name="Baertsch R."/>
            <person name="Clarke L."/>
            <person name="Csuros M."/>
            <person name="Glasscock J."/>
            <person name="Harris R.A."/>
            <person name="Havlak P."/>
            <person name="Jackson A.R."/>
            <person name="Jiang H."/>
            <person name="Liu Y."/>
            <person name="Messina D.N."/>
            <person name="Shen Y."/>
            <person name="Song H.X.-Z."/>
            <person name="Wylie T."/>
            <person name="Zhang L."/>
            <person name="Birney E."/>
            <person name="Han K."/>
            <person name="Konkel M.K."/>
            <person name="Lee J."/>
            <person name="Smit A.F.A."/>
            <person name="Ullmer B."/>
            <person name="Wang H."/>
            <person name="Xing J."/>
            <person name="Burhans R."/>
            <person name="Cheng Z."/>
            <person name="Karro J.E."/>
            <person name="Ma J."/>
            <person name="Raney B."/>
            <person name="She X."/>
            <person name="Cox M.J."/>
            <person name="Demuth J.P."/>
            <person name="Dumas L.J."/>
            <person name="Han S.-G."/>
            <person name="Hopkins J."/>
            <person name="Karimpour-Fard A."/>
            <person name="Kim Y.H."/>
            <person name="Pollack J.R."/>
            <person name="Vinar T."/>
            <person name="Addo-Quaye C."/>
            <person name="Degenhardt J."/>
            <person name="Denby A."/>
            <person name="Hubisz M.J."/>
            <person name="Indap A."/>
            <person name="Kosiol C."/>
            <person name="Lahn B.T."/>
            <person name="Lawson H.A."/>
            <person name="Marklein A."/>
            <person name="Nielsen R."/>
            <person name="Vallender E.J."/>
            <person name="Clark A.G."/>
            <person name="Ferguson B."/>
            <person name="Hernandez R.D."/>
            <person name="Hirani K."/>
            <person name="Kehrer-Sawatzki H."/>
            <person name="Kolb J."/>
            <person name="Patil S."/>
            <person name="Pu L.-L."/>
            <person name="Ren Y."/>
            <person name="Smith D.G."/>
            <person name="Wheeler D.A."/>
            <person name="Schenck I."/>
            <person name="Ball E.V."/>
            <person name="Chen R."/>
            <person name="Cooper D.N."/>
            <person name="Giardine B."/>
            <person name="Hsu F."/>
            <person name="Kent W.J."/>
            <person name="Lesk A."/>
            <person name="Nelson D.L."/>
            <person name="O'brien W.E."/>
            <person name="Pruefer K."/>
            <person name="Stenson P.D."/>
            <person name="Wallace J.C."/>
            <person name="Ke H."/>
            <person name="Liu X.-M."/>
            <person name="Wang P."/>
            <person name="Xiang A.P."/>
            <person name="Yang F."/>
            <person name="Barber G.P."/>
            <person name="Haussler D."/>
            <person name="Karolchik D."/>
            <person name="Kern A.D."/>
            <person name="Kuhn R.M."/>
            <person name="Smith K.E."/>
            <person name="Zwieg A.S."/>
        </authorList>
    </citation>
    <scope>NUCLEOTIDE SEQUENCE [LARGE SCALE GENOMIC DNA]</scope>
    <source>
        <strain evidence="15">17573</strain>
    </source>
</reference>
<dbReference type="SMR" id="F7CZT4"/>
<feature type="compositionally biased region" description="Polar residues" evidence="10">
    <location>
        <begin position="2520"/>
        <end position="2536"/>
    </location>
</feature>
<feature type="region of interest" description="Disordered" evidence="10">
    <location>
        <begin position="3786"/>
        <end position="3805"/>
    </location>
</feature>
<evidence type="ECO:0000313" key="16">
    <source>
        <dbReference type="VGNC" id="VGNC:75081"/>
    </source>
</evidence>
<evidence type="ECO:0000256" key="1">
    <source>
        <dbReference type="ARBA" id="ARBA00004613"/>
    </source>
</evidence>
<dbReference type="PROSITE" id="PS50184">
    <property type="entry name" value="VWFC_2"/>
    <property type="match status" value="1"/>
</dbReference>
<dbReference type="SUPFAM" id="SSF57567">
    <property type="entry name" value="Serine protease inhibitors"/>
    <property type="match status" value="3"/>
</dbReference>
<organism evidence="14 15">
    <name type="scientific">Macaca mulatta</name>
    <name type="common">Rhesus macaque</name>
    <dbReference type="NCBI Taxonomy" id="9544"/>
    <lineage>
        <taxon>Eukaryota</taxon>
        <taxon>Metazoa</taxon>
        <taxon>Chordata</taxon>
        <taxon>Craniata</taxon>
        <taxon>Vertebrata</taxon>
        <taxon>Euteleostomi</taxon>
        <taxon>Mammalia</taxon>
        <taxon>Eutheria</taxon>
        <taxon>Euarchontoglires</taxon>
        <taxon>Primates</taxon>
        <taxon>Haplorrhini</taxon>
        <taxon>Catarrhini</taxon>
        <taxon>Cercopithecidae</taxon>
        <taxon>Cercopithecinae</taxon>
        <taxon>Macaca</taxon>
    </lineage>
</organism>
<feature type="compositionally biased region" description="Polar residues" evidence="10">
    <location>
        <begin position="3180"/>
        <end position="3202"/>
    </location>
</feature>
<evidence type="ECO:0000259" key="13">
    <source>
        <dbReference type="PROSITE" id="PS51233"/>
    </source>
</evidence>
<feature type="compositionally biased region" description="Polar residues" evidence="10">
    <location>
        <begin position="1692"/>
        <end position="1719"/>
    </location>
</feature>
<dbReference type="GO" id="GO:0005201">
    <property type="term" value="F:extracellular matrix structural constituent"/>
    <property type="evidence" value="ECO:0000318"/>
    <property type="project" value="GO_Central"/>
</dbReference>
<keyword evidence="7" id="KW-0325">Glycoprotein</keyword>
<dbReference type="VGNC" id="VGNC:75081">
    <property type="gene designation" value="MUC5B"/>
</dbReference>
<feature type="domain" description="VWFD" evidence="13">
    <location>
        <begin position="4256"/>
        <end position="4442"/>
    </location>
</feature>
<keyword evidence="5" id="KW-0186">Copper</keyword>
<dbReference type="Pfam" id="PF13330">
    <property type="entry name" value="Mucin2_WxxW"/>
    <property type="match status" value="6"/>
</dbReference>
<evidence type="ECO:0000313" key="14">
    <source>
        <dbReference type="Ensembl" id="ENSMMUP00000013834.4"/>
    </source>
</evidence>
<dbReference type="GO" id="GO:0005615">
    <property type="term" value="C:extracellular space"/>
    <property type="evidence" value="ECO:0000318"/>
    <property type="project" value="GO_Central"/>
</dbReference>
<feature type="compositionally biased region" description="Polar residues" evidence="10">
    <location>
        <begin position="1405"/>
        <end position="1416"/>
    </location>
</feature>
<dbReference type="InterPro" id="IPR002919">
    <property type="entry name" value="TIL_dom"/>
</dbReference>
<dbReference type="FunCoup" id="F7CZT4">
    <property type="interactions" value="256"/>
</dbReference>
<evidence type="ECO:0000256" key="2">
    <source>
        <dbReference type="ARBA" id="ARBA00022525"/>
    </source>
</evidence>
<dbReference type="PROSITE" id="PS01208">
    <property type="entry name" value="VWFC_1"/>
    <property type="match status" value="1"/>
</dbReference>
<feature type="compositionally biased region" description="Polar residues" evidence="10">
    <location>
        <begin position="3210"/>
        <end position="3226"/>
    </location>
</feature>
<dbReference type="InterPro" id="IPR001846">
    <property type="entry name" value="VWF_type-D"/>
</dbReference>
<evidence type="ECO:0000259" key="12">
    <source>
        <dbReference type="PROSITE" id="PS50184"/>
    </source>
</evidence>
<dbReference type="InterPro" id="IPR036084">
    <property type="entry name" value="Ser_inhib-like_sf"/>
</dbReference>
<feature type="compositionally biased region" description="Low complexity" evidence="10">
    <location>
        <begin position="1720"/>
        <end position="1744"/>
    </location>
</feature>
<feature type="region of interest" description="Disordered" evidence="10">
    <location>
        <begin position="2092"/>
        <end position="2346"/>
    </location>
</feature>
<feature type="compositionally biased region" description="Low complexity" evidence="10">
    <location>
        <begin position="1850"/>
        <end position="1861"/>
    </location>
</feature>
<dbReference type="CDD" id="cd19941">
    <property type="entry name" value="TIL"/>
    <property type="match status" value="3"/>
</dbReference>
<dbReference type="FunFam" id="2.10.25.10:FF:000153">
    <property type="entry name" value="MUC5B isoform 1"/>
    <property type="match status" value="1"/>
</dbReference>
<keyword evidence="3" id="KW-0732">Signal</keyword>
<evidence type="ECO:0000259" key="11">
    <source>
        <dbReference type="PROSITE" id="PS01225"/>
    </source>
</evidence>
<dbReference type="STRING" id="9544.ENSMMUP00000013834"/>
<evidence type="ECO:0000256" key="10">
    <source>
        <dbReference type="SAM" id="MobiDB-lite"/>
    </source>
</evidence>
<feature type="region of interest" description="Disordered" evidence="10">
    <location>
        <begin position="1886"/>
        <end position="1987"/>
    </location>
</feature>
<dbReference type="SMART" id="SM00216">
    <property type="entry name" value="VWD"/>
    <property type="match status" value="4"/>
</dbReference>
<feature type="compositionally biased region" description="Low complexity" evidence="10">
    <location>
        <begin position="1912"/>
        <end position="1929"/>
    </location>
</feature>
<feature type="region of interest" description="Disordered" evidence="10">
    <location>
        <begin position="1622"/>
        <end position="1744"/>
    </location>
</feature>
<dbReference type="PROSITE" id="PS51233">
    <property type="entry name" value="VWFD"/>
    <property type="match status" value="4"/>
</dbReference>
<feature type="domain" description="CTCK" evidence="11">
    <location>
        <begin position="4819"/>
        <end position="4908"/>
    </location>
</feature>
<evidence type="ECO:0000256" key="6">
    <source>
        <dbReference type="ARBA" id="ARBA00023157"/>
    </source>
</evidence>
<proteinExistence type="predicted"/>
<feature type="compositionally biased region" description="Polar residues" evidence="10">
    <location>
        <begin position="1886"/>
        <end position="1906"/>
    </location>
</feature>
<dbReference type="GO" id="GO:0005796">
    <property type="term" value="C:Golgi lumen"/>
    <property type="evidence" value="ECO:0007669"/>
    <property type="project" value="UniProtKB-ARBA"/>
</dbReference>
<feature type="region of interest" description="Disordered" evidence="10">
    <location>
        <begin position="2660"/>
        <end position="2747"/>
    </location>
</feature>
<comment type="caution">
    <text evidence="9">Lacks conserved residue(s) required for the propagation of feature annotation.</text>
</comment>
<evidence type="ECO:0000256" key="8">
    <source>
        <dbReference type="ARBA" id="ARBA00063950"/>
    </source>
</evidence>
<dbReference type="Pfam" id="PF01826">
    <property type="entry name" value="TIL"/>
    <property type="match status" value="2"/>
</dbReference>
<dbReference type="SMART" id="SM00832">
    <property type="entry name" value="C8"/>
    <property type="match status" value="4"/>
</dbReference>
<feature type="compositionally biased region" description="Low complexity" evidence="10">
    <location>
        <begin position="3227"/>
        <end position="3246"/>
    </location>
</feature>
<feature type="compositionally biased region" description="Low complexity" evidence="10">
    <location>
        <begin position="2255"/>
        <end position="2343"/>
    </location>
</feature>
<feature type="compositionally biased region" description="Low complexity" evidence="10">
    <location>
        <begin position="1417"/>
        <end position="1427"/>
    </location>
</feature>
<dbReference type="OMA" id="TWILTEP"/>
<feature type="region of interest" description="Disordered" evidence="10">
    <location>
        <begin position="1850"/>
        <end position="1869"/>
    </location>
</feature>
<dbReference type="GeneTree" id="ENSGT00940000162219"/>
<comment type="subcellular location">
    <subcellularLocation>
        <location evidence="1">Secreted</location>
    </subcellularLocation>
</comment>
<feature type="compositionally biased region" description="Low complexity" evidence="10">
    <location>
        <begin position="2708"/>
        <end position="2747"/>
    </location>
</feature>
<dbReference type="Pfam" id="PF25962">
    <property type="entry name" value="TIL_OTOGL_Mucin"/>
    <property type="match status" value="1"/>
</dbReference>
<dbReference type="Bgee" id="ENSMMUG00000010544">
    <property type="expression patterns" value="Expressed in olfactory segment of nasal mucosa and 2 other cell types or tissues"/>
</dbReference>
<dbReference type="InterPro" id="IPR001007">
    <property type="entry name" value="VWF_dom"/>
</dbReference>
<dbReference type="InterPro" id="IPR058753">
    <property type="entry name" value="TIL_OTOGL_Mucin"/>
</dbReference>
<feature type="domain" description="VWFC" evidence="12">
    <location>
        <begin position="4584"/>
        <end position="4654"/>
    </location>
</feature>
<dbReference type="Pfam" id="PF08742">
    <property type="entry name" value="C8"/>
    <property type="match status" value="4"/>
</dbReference>
<feature type="region of interest" description="Disordered" evidence="10">
    <location>
        <begin position="1405"/>
        <end position="1427"/>
    </location>
</feature>
<feature type="region of interest" description="Disordered" evidence="10">
    <location>
        <begin position="4438"/>
        <end position="4462"/>
    </location>
</feature>
<evidence type="ECO:0000256" key="7">
    <source>
        <dbReference type="ARBA" id="ARBA00023180"/>
    </source>
</evidence>
<evidence type="ECO:0000256" key="9">
    <source>
        <dbReference type="PROSITE-ProRule" id="PRU00039"/>
    </source>
</evidence>
<evidence type="ECO:0000256" key="3">
    <source>
        <dbReference type="ARBA" id="ARBA00022729"/>
    </source>
</evidence>
<dbReference type="PANTHER" id="PTHR11339:SF408">
    <property type="entry name" value="MUCIN-5B"/>
    <property type="match status" value="1"/>
</dbReference>
<feature type="compositionally biased region" description="Low complexity" evidence="10">
    <location>
        <begin position="1938"/>
        <end position="1957"/>
    </location>
</feature>
<dbReference type="SMART" id="SM00215">
    <property type="entry name" value="VWC_out"/>
    <property type="match status" value="3"/>
</dbReference>
<dbReference type="PANTHER" id="PTHR11339">
    <property type="entry name" value="EXTRACELLULAR MATRIX GLYCOPROTEIN RELATED"/>
    <property type="match status" value="1"/>
</dbReference>
<evidence type="ECO:0000256" key="4">
    <source>
        <dbReference type="ARBA" id="ARBA00022737"/>
    </source>
</evidence>
<dbReference type="FunFam" id="2.10.25.10:FF:000414">
    <property type="entry name" value="von Willebrand factor"/>
    <property type="match status" value="1"/>
</dbReference>
<feature type="domain" description="VWFD" evidence="13">
    <location>
        <begin position="42"/>
        <end position="212"/>
    </location>
</feature>
<dbReference type="PROSITE" id="PS01185">
    <property type="entry name" value="CTCK_1"/>
    <property type="match status" value="1"/>
</dbReference>
<feature type="compositionally biased region" description="Low complexity" evidence="10">
    <location>
        <begin position="2092"/>
        <end position="2248"/>
    </location>
</feature>
<gene>
    <name evidence="14 16" type="primary">MUC5B</name>
</gene>
<dbReference type="Pfam" id="PF00094">
    <property type="entry name" value="VWD"/>
    <property type="match status" value="4"/>
</dbReference>
<dbReference type="VEuPathDB" id="HostDB:ENSMMUG00000010544"/>
<dbReference type="Gene3D" id="2.10.25.10">
    <property type="entry name" value="Laminin"/>
    <property type="match status" value="3"/>
</dbReference>
<dbReference type="SMART" id="SM00214">
    <property type="entry name" value="VWC"/>
    <property type="match status" value="4"/>
</dbReference>
<feature type="disulfide bond" evidence="9">
    <location>
        <begin position="4851"/>
        <end position="4903"/>
    </location>
</feature>
<feature type="region of interest" description="Disordered" evidence="10">
    <location>
        <begin position="3113"/>
        <end position="3302"/>
    </location>
</feature>
<dbReference type="InParanoid" id="F7CZT4"/>
<dbReference type="InterPro" id="IPR014853">
    <property type="entry name" value="VWF/SSPO/ZAN-like_Cys-rich_dom"/>
</dbReference>
<protein>
    <submittedName>
        <fullName evidence="14">Mucin 5B, oligomeric mucus/gel-forming</fullName>
    </submittedName>
</protein>
<keyword evidence="4" id="KW-0677">Repeat</keyword>
<dbReference type="GO" id="GO:0031012">
    <property type="term" value="C:extracellular matrix"/>
    <property type="evidence" value="ECO:0000318"/>
    <property type="project" value="GO_Central"/>
</dbReference>
<feature type="compositionally biased region" description="Pro residues" evidence="10">
    <location>
        <begin position="4446"/>
        <end position="4462"/>
    </location>
</feature>